<dbReference type="PANTHER" id="PTHR35813">
    <property type="entry name" value="INNER MEMBRANE PROTEIN YBAN"/>
    <property type="match status" value="1"/>
</dbReference>
<name>A0A7X6DCF7_9BURK</name>
<keyword evidence="3" id="KW-1185">Reference proteome</keyword>
<keyword evidence="1" id="KW-0812">Transmembrane</keyword>
<gene>
    <name evidence="2" type="ORF">RAMLITH_02220</name>
</gene>
<feature type="transmembrane region" description="Helical" evidence="1">
    <location>
        <begin position="27"/>
        <end position="57"/>
    </location>
</feature>
<dbReference type="Pfam" id="PF04304">
    <property type="entry name" value="DUF454"/>
    <property type="match status" value="1"/>
</dbReference>
<keyword evidence="1" id="KW-1133">Transmembrane helix</keyword>
<feature type="transmembrane region" description="Helical" evidence="1">
    <location>
        <begin position="113"/>
        <end position="132"/>
    </location>
</feature>
<dbReference type="InterPro" id="IPR007401">
    <property type="entry name" value="DUF454"/>
</dbReference>
<keyword evidence="1" id="KW-0472">Membrane</keyword>
<sequence length="145" mass="15833">MPAPPNSSALTDEPQLSRPVRWLLKGVAAASLVLAVIGIFLPIMPTVPFVLLAAWAATKSSPRLSHWLENHPRMGPPIREWRQGGVVSRGAKWWATTMMSTGALFMMAVVRPLWIPLGVCAIMLAVGIWLWLRPEAPPQPPSTGK</sequence>
<protein>
    <submittedName>
        <fullName evidence="2">DUF454 domain-containing protein</fullName>
    </submittedName>
</protein>
<evidence type="ECO:0000313" key="2">
    <source>
        <dbReference type="EMBL" id="NKE64625.1"/>
    </source>
</evidence>
<organism evidence="2 3">
    <name type="scientific">Ramlibacter lithotrophicus</name>
    <dbReference type="NCBI Taxonomy" id="2606681"/>
    <lineage>
        <taxon>Bacteria</taxon>
        <taxon>Pseudomonadati</taxon>
        <taxon>Pseudomonadota</taxon>
        <taxon>Betaproteobacteria</taxon>
        <taxon>Burkholderiales</taxon>
        <taxon>Comamonadaceae</taxon>
        <taxon>Ramlibacter</taxon>
    </lineage>
</organism>
<reference evidence="2 3" key="1">
    <citation type="journal article" date="2020" name="Nature">
        <title>Bacterial chemolithoautotrophy via manganese oxidation.</title>
        <authorList>
            <person name="Yu H."/>
            <person name="Leadbetter J.R."/>
        </authorList>
    </citation>
    <scope>NUCLEOTIDE SEQUENCE [LARGE SCALE GENOMIC DNA]</scope>
    <source>
        <strain evidence="2 3">RBP-1</strain>
    </source>
</reference>
<dbReference type="PANTHER" id="PTHR35813:SF1">
    <property type="entry name" value="INNER MEMBRANE PROTEIN YBAN"/>
    <property type="match status" value="1"/>
</dbReference>
<dbReference type="RefSeq" id="WP_168105699.1">
    <property type="nucleotide sequence ID" value="NZ_VTOX01000001.1"/>
</dbReference>
<comment type="caution">
    <text evidence="2">The sequence shown here is derived from an EMBL/GenBank/DDBJ whole genome shotgun (WGS) entry which is preliminary data.</text>
</comment>
<dbReference type="PIRSF" id="PIRSF016789">
    <property type="entry name" value="DUF454"/>
    <property type="match status" value="1"/>
</dbReference>
<accession>A0A7X6DCF7</accession>
<dbReference type="EMBL" id="VTOX01000001">
    <property type="protein sequence ID" value="NKE64625.1"/>
    <property type="molecule type" value="Genomic_DNA"/>
</dbReference>
<dbReference type="Proteomes" id="UP000521868">
    <property type="component" value="Unassembled WGS sequence"/>
</dbReference>
<proteinExistence type="predicted"/>
<evidence type="ECO:0000313" key="3">
    <source>
        <dbReference type="Proteomes" id="UP000521868"/>
    </source>
</evidence>
<evidence type="ECO:0000256" key="1">
    <source>
        <dbReference type="SAM" id="Phobius"/>
    </source>
</evidence>
<dbReference type="AlphaFoldDB" id="A0A7X6DCF7"/>
<dbReference type="GO" id="GO:0005886">
    <property type="term" value="C:plasma membrane"/>
    <property type="evidence" value="ECO:0007669"/>
    <property type="project" value="TreeGrafter"/>
</dbReference>